<dbReference type="STRING" id="937775.Metlim_0142"/>
<feature type="binding site" evidence="9">
    <location>
        <position position="258"/>
    </location>
    <ligand>
        <name>L-citrulline</name>
        <dbReference type="ChEBI" id="CHEBI:57743"/>
    </ligand>
</feature>
<keyword evidence="13" id="KW-1185">Reference proteome</keyword>
<comment type="pathway">
    <text evidence="1 9">Amino-acid biosynthesis; L-arginine biosynthesis; L-arginine from L-ornithine and carbamoyl phosphate: step 2/3.</text>
</comment>
<evidence type="ECO:0000256" key="3">
    <source>
        <dbReference type="ARBA" id="ARBA00012286"/>
    </source>
</evidence>
<keyword evidence="9" id="KW-0963">Cytoplasm</keyword>
<dbReference type="UniPathway" id="UPA00068">
    <property type="reaction ID" value="UER00113"/>
</dbReference>
<evidence type="ECO:0000313" key="12">
    <source>
        <dbReference type="EMBL" id="EHQ34295.1"/>
    </source>
</evidence>
<keyword evidence="6 9" id="KW-0028">Amino-acid biosynthesis</keyword>
<dbReference type="HOGENOM" id="CLU_032784_4_0_2"/>
<feature type="binding site" evidence="9">
    <location>
        <position position="270"/>
    </location>
    <ligand>
        <name>L-citrulline</name>
        <dbReference type="ChEBI" id="CHEBI:57743"/>
    </ligand>
</feature>
<dbReference type="NCBIfam" id="NF001770">
    <property type="entry name" value="PRK00509.1"/>
    <property type="match status" value="1"/>
</dbReference>
<dbReference type="PROSITE" id="PS00564">
    <property type="entry name" value="ARGININOSUCCIN_SYN_1"/>
    <property type="match status" value="1"/>
</dbReference>
<feature type="binding site" evidence="9">
    <location>
        <position position="127"/>
    </location>
    <ligand>
        <name>L-citrulline</name>
        <dbReference type="ChEBI" id="CHEBI:57743"/>
    </ligand>
</feature>
<dbReference type="PROSITE" id="PS00565">
    <property type="entry name" value="ARGININOSUCCIN_SYN_2"/>
    <property type="match status" value="1"/>
</dbReference>
<feature type="domain" description="Arginosuccinate synthase-like N-terminal" evidence="10">
    <location>
        <begin position="5"/>
        <end position="163"/>
    </location>
</feature>
<evidence type="ECO:0000256" key="2">
    <source>
        <dbReference type="ARBA" id="ARBA00011881"/>
    </source>
</evidence>
<comment type="similarity">
    <text evidence="9">Belongs to the argininosuccinate synthase family. Type 1 subfamily.</text>
</comment>
<dbReference type="Proteomes" id="UP000005741">
    <property type="component" value="Chromosome"/>
</dbReference>
<organism evidence="12 13">
    <name type="scientific">Methanoplanus limicola DSM 2279</name>
    <dbReference type="NCBI Taxonomy" id="937775"/>
    <lineage>
        <taxon>Archaea</taxon>
        <taxon>Methanobacteriati</taxon>
        <taxon>Methanobacteriota</taxon>
        <taxon>Stenosarchaea group</taxon>
        <taxon>Methanomicrobia</taxon>
        <taxon>Methanomicrobiales</taxon>
        <taxon>Methanomicrobiaceae</taxon>
        <taxon>Methanoplanus</taxon>
    </lineage>
</organism>
<dbReference type="EMBL" id="CM001436">
    <property type="protein sequence ID" value="EHQ34295.1"/>
    <property type="molecule type" value="Genomic_DNA"/>
</dbReference>
<feature type="binding site" evidence="9">
    <location>
        <position position="124"/>
    </location>
    <ligand>
        <name>L-aspartate</name>
        <dbReference type="ChEBI" id="CHEBI:29991"/>
    </ligand>
</feature>
<dbReference type="EC" id="6.3.4.5" evidence="3 9"/>
<dbReference type="OrthoDB" id="5877at2157"/>
<proteinExistence type="inferred from homology"/>
<dbReference type="InterPro" id="IPR024074">
    <property type="entry name" value="AS_cat/multimer_dom_body"/>
</dbReference>
<dbReference type="GO" id="GO:0005524">
    <property type="term" value="F:ATP binding"/>
    <property type="evidence" value="ECO:0007669"/>
    <property type="project" value="UniProtKB-UniRule"/>
</dbReference>
<evidence type="ECO:0000256" key="1">
    <source>
        <dbReference type="ARBA" id="ARBA00004967"/>
    </source>
</evidence>
<dbReference type="Gene3D" id="3.90.1260.10">
    <property type="entry name" value="Argininosuccinate synthetase, chain A, domain 2"/>
    <property type="match status" value="1"/>
</dbReference>
<comment type="catalytic activity">
    <reaction evidence="9">
        <text>L-citrulline + L-aspartate + ATP = 2-(N(omega)-L-arginino)succinate + AMP + diphosphate + H(+)</text>
        <dbReference type="Rhea" id="RHEA:10932"/>
        <dbReference type="ChEBI" id="CHEBI:15378"/>
        <dbReference type="ChEBI" id="CHEBI:29991"/>
        <dbReference type="ChEBI" id="CHEBI:30616"/>
        <dbReference type="ChEBI" id="CHEBI:33019"/>
        <dbReference type="ChEBI" id="CHEBI:57472"/>
        <dbReference type="ChEBI" id="CHEBI:57743"/>
        <dbReference type="ChEBI" id="CHEBI:456215"/>
        <dbReference type="EC" id="6.3.4.5"/>
    </reaction>
</comment>
<evidence type="ECO:0000256" key="5">
    <source>
        <dbReference type="ARBA" id="ARBA00022598"/>
    </source>
</evidence>
<dbReference type="SUPFAM" id="SSF69864">
    <property type="entry name" value="Argininosuccinate synthetase, C-terminal domain"/>
    <property type="match status" value="1"/>
</dbReference>
<dbReference type="FunFam" id="3.40.50.620:FF:000019">
    <property type="entry name" value="Argininosuccinate synthase"/>
    <property type="match status" value="1"/>
</dbReference>
<keyword evidence="7 9" id="KW-0547">Nucleotide-binding</keyword>
<dbReference type="HAMAP" id="MF_00005">
    <property type="entry name" value="Arg_succ_synth_type1"/>
    <property type="match status" value="1"/>
</dbReference>
<evidence type="ECO:0000256" key="8">
    <source>
        <dbReference type="ARBA" id="ARBA00022840"/>
    </source>
</evidence>
<feature type="binding site" evidence="9">
    <location>
        <position position="123"/>
    </location>
    <ligand>
        <name>L-citrulline</name>
        <dbReference type="ChEBI" id="CHEBI:57743"/>
    </ligand>
</feature>
<evidence type="ECO:0000256" key="6">
    <source>
        <dbReference type="ARBA" id="ARBA00022605"/>
    </source>
</evidence>
<feature type="binding site" evidence="9">
    <location>
        <position position="123"/>
    </location>
    <ligand>
        <name>L-aspartate</name>
        <dbReference type="ChEBI" id="CHEBI:29991"/>
    </ligand>
</feature>
<evidence type="ECO:0000313" key="13">
    <source>
        <dbReference type="Proteomes" id="UP000005741"/>
    </source>
</evidence>
<feature type="domain" description="Arginosuccinate synthase C-terminal" evidence="11">
    <location>
        <begin position="172"/>
        <end position="388"/>
    </location>
</feature>
<comment type="subcellular location">
    <subcellularLocation>
        <location evidence="9">Cytoplasm</location>
    </subcellularLocation>
</comment>
<gene>
    <name evidence="9" type="primary">argG</name>
    <name evidence="12" type="ORF">Metlim_0142</name>
</gene>
<dbReference type="InterPro" id="IPR023434">
    <property type="entry name" value="Arginosuc_synth_type_1_subfam"/>
</dbReference>
<accession>H1YZ66</accession>
<dbReference type="FunCoup" id="H1YZ66">
    <property type="interactions" value="196"/>
</dbReference>
<dbReference type="AlphaFoldDB" id="H1YZ66"/>
<feature type="binding site" evidence="9">
    <location>
        <position position="119"/>
    </location>
    <ligand>
        <name>L-aspartate</name>
        <dbReference type="ChEBI" id="CHEBI:29991"/>
    </ligand>
</feature>
<comment type="caution">
    <text evidence="9">Lacks conserved residue(s) required for the propagation of feature annotation.</text>
</comment>
<feature type="binding site" evidence="9">
    <location>
        <position position="182"/>
    </location>
    <ligand>
        <name>L-citrulline</name>
        <dbReference type="ChEBI" id="CHEBI:57743"/>
    </ligand>
</feature>
<reference evidence="12 13" key="1">
    <citation type="submission" date="2011-10" db="EMBL/GenBank/DDBJ databases">
        <title>The Improved High-Quality Draft genome of Methanoplanus limicola DSM 2279.</title>
        <authorList>
            <consortium name="US DOE Joint Genome Institute (JGI-PGF)"/>
            <person name="Lucas S."/>
            <person name="Copeland A."/>
            <person name="Lapidus A."/>
            <person name="Glavina del Rio T."/>
            <person name="Dalin E."/>
            <person name="Tice H."/>
            <person name="Bruce D."/>
            <person name="Goodwin L."/>
            <person name="Pitluck S."/>
            <person name="Peters L."/>
            <person name="Mikhailova N."/>
            <person name="Lu M."/>
            <person name="Kyrpides N."/>
            <person name="Mavromatis K."/>
            <person name="Ivanova N."/>
            <person name="Markowitz V."/>
            <person name="Cheng J.-F."/>
            <person name="Hugenholtz P."/>
            <person name="Woyke T."/>
            <person name="Wu D."/>
            <person name="Wirth R."/>
            <person name="Brambilla E.-M."/>
            <person name="Klenk H.-P."/>
            <person name="Eisen J.A."/>
        </authorList>
    </citation>
    <scope>NUCLEOTIDE SEQUENCE [LARGE SCALE GENOMIC DNA]</scope>
    <source>
        <strain evidence="12 13">DSM 2279</strain>
    </source>
</reference>
<evidence type="ECO:0000256" key="4">
    <source>
        <dbReference type="ARBA" id="ARBA00022571"/>
    </source>
</evidence>
<dbReference type="InterPro" id="IPR048267">
    <property type="entry name" value="Arginosuc_syn_N"/>
</dbReference>
<comment type="subunit">
    <text evidence="2 9">Homotetramer.</text>
</comment>
<evidence type="ECO:0000259" key="10">
    <source>
        <dbReference type="Pfam" id="PF00764"/>
    </source>
</evidence>
<dbReference type="PATRIC" id="fig|937775.9.peg.166"/>
<evidence type="ECO:0000256" key="7">
    <source>
        <dbReference type="ARBA" id="ARBA00022741"/>
    </source>
</evidence>
<dbReference type="GO" id="GO:0006526">
    <property type="term" value="P:L-arginine biosynthetic process"/>
    <property type="evidence" value="ECO:0007669"/>
    <property type="project" value="UniProtKB-UniRule"/>
</dbReference>
<keyword evidence="5 9" id="KW-0436">Ligase</keyword>
<dbReference type="CDD" id="cd01999">
    <property type="entry name" value="ASS"/>
    <property type="match status" value="1"/>
</dbReference>
<feature type="binding site" evidence="9">
    <location>
        <position position="87"/>
    </location>
    <ligand>
        <name>L-citrulline</name>
        <dbReference type="ChEBI" id="CHEBI:57743"/>
    </ligand>
</feature>
<dbReference type="NCBIfam" id="TIGR00032">
    <property type="entry name" value="argG"/>
    <property type="match status" value="1"/>
</dbReference>
<dbReference type="PANTHER" id="PTHR11587:SF2">
    <property type="entry name" value="ARGININOSUCCINATE SYNTHASE"/>
    <property type="match status" value="1"/>
</dbReference>
<keyword evidence="4 9" id="KW-0055">Arginine biosynthesis</keyword>
<dbReference type="InterPro" id="IPR048268">
    <property type="entry name" value="Arginosuc_syn_C"/>
</dbReference>
<dbReference type="SUPFAM" id="SSF52402">
    <property type="entry name" value="Adenine nucleotide alpha hydrolases-like"/>
    <property type="match status" value="1"/>
</dbReference>
<dbReference type="Gene3D" id="3.40.50.620">
    <property type="entry name" value="HUPs"/>
    <property type="match status" value="1"/>
</dbReference>
<dbReference type="Pfam" id="PF20979">
    <property type="entry name" value="Arginosuc_syn_C"/>
    <property type="match status" value="1"/>
</dbReference>
<dbReference type="RefSeq" id="WP_004075875.1">
    <property type="nucleotide sequence ID" value="NZ_CM001436.1"/>
</dbReference>
<feature type="binding site" evidence="9">
    <location>
        <begin position="9"/>
        <end position="17"/>
    </location>
    <ligand>
        <name>ATP</name>
        <dbReference type="ChEBI" id="CHEBI:30616"/>
    </ligand>
</feature>
<dbReference type="InterPro" id="IPR014729">
    <property type="entry name" value="Rossmann-like_a/b/a_fold"/>
</dbReference>
<dbReference type="InParanoid" id="H1YZ66"/>
<dbReference type="NCBIfam" id="NF010392">
    <property type="entry name" value="PRK13820.1"/>
    <property type="match status" value="1"/>
</dbReference>
<keyword evidence="8 9" id="KW-0067">ATP-binding</keyword>
<dbReference type="FunFam" id="3.90.1260.10:FF:000007">
    <property type="entry name" value="Argininosuccinate synthase"/>
    <property type="match status" value="1"/>
</dbReference>
<sequence length="396" mass="43975">MGKGKVVLAFSGGLDTSICVPLLKEHYGYDEVVTVAVDVGQPAEDIISATKKGELIADKHYTIDIKEKFVETQLFPTIKANGSYEGYPMGTALARPLIAEEIVKIAKSEGAFTVAHGCTGKGNDQLRFDFVFRMAGLEVIAPMREMNLTREWEMEYAEKHNIPVPVVKEKPYSIDENCWSRSIEGGKLEDPSFHPPDDIYGWTVSAKEAPDTPEEISIEFEKGIPVSINGRRMNGIELIEELNVIAGRNGVGRNDMVEDRILGLKAREIYEHPAATVLLKAHSDLERLVLSRQELSFKASVDEKWSELGYMGLIHEPLFAALTAFIDKTQERVNGKVDLILYKSSVTVAGRSSPDALYSDDLVSFDSTTIDQKDSEGFSAFYGFQARLSKNLRNNN</sequence>
<dbReference type="GO" id="GO:0005737">
    <property type="term" value="C:cytoplasm"/>
    <property type="evidence" value="ECO:0007669"/>
    <property type="project" value="UniProtKB-SubCell"/>
</dbReference>
<dbReference type="GO" id="GO:0004055">
    <property type="term" value="F:argininosuccinate synthase activity"/>
    <property type="evidence" value="ECO:0007669"/>
    <property type="project" value="UniProtKB-UniRule"/>
</dbReference>
<dbReference type="PANTHER" id="PTHR11587">
    <property type="entry name" value="ARGININOSUCCINATE SYNTHASE"/>
    <property type="match status" value="1"/>
</dbReference>
<dbReference type="GO" id="GO:0000053">
    <property type="term" value="P:argininosuccinate metabolic process"/>
    <property type="evidence" value="ECO:0007669"/>
    <property type="project" value="TreeGrafter"/>
</dbReference>
<dbReference type="GO" id="GO:0000050">
    <property type="term" value="P:urea cycle"/>
    <property type="evidence" value="ECO:0007669"/>
    <property type="project" value="TreeGrafter"/>
</dbReference>
<feature type="binding site" evidence="9">
    <location>
        <position position="117"/>
    </location>
    <ligand>
        <name>ATP</name>
        <dbReference type="ChEBI" id="CHEBI:30616"/>
    </ligand>
</feature>
<evidence type="ECO:0000259" key="11">
    <source>
        <dbReference type="Pfam" id="PF20979"/>
    </source>
</evidence>
<protein>
    <recommendedName>
        <fullName evidence="3 9">Argininosuccinate synthase</fullName>
        <ecNumber evidence="3 9">6.3.4.5</ecNumber>
    </recommendedName>
    <alternativeName>
        <fullName evidence="9">Citrulline--aspartate ligase</fullName>
    </alternativeName>
</protein>
<feature type="binding site" evidence="9">
    <location>
        <position position="173"/>
    </location>
    <ligand>
        <name>L-citrulline</name>
        <dbReference type="ChEBI" id="CHEBI:57743"/>
    </ligand>
</feature>
<name>H1YZ66_9EURY</name>
<evidence type="ECO:0000256" key="9">
    <source>
        <dbReference type="HAMAP-Rule" id="MF_00005"/>
    </source>
</evidence>
<dbReference type="InterPro" id="IPR018223">
    <property type="entry name" value="Arginosuc_synth_CS"/>
</dbReference>
<dbReference type="InterPro" id="IPR001518">
    <property type="entry name" value="Arginosuc_synth"/>
</dbReference>
<dbReference type="Pfam" id="PF00764">
    <property type="entry name" value="Arginosuc_synth"/>
    <property type="match status" value="1"/>
</dbReference>